<dbReference type="PANTHER" id="PTHR16212">
    <property type="entry name" value="FOCADHESIN FAMILY MEMBER"/>
    <property type="match status" value="1"/>
</dbReference>
<evidence type="ECO:0000313" key="2">
    <source>
        <dbReference type="EMBL" id="CAG5124711.1"/>
    </source>
</evidence>
<dbReference type="GO" id="GO:0060147">
    <property type="term" value="P:regulation of post-transcriptional gene silencing"/>
    <property type="evidence" value="ECO:0007669"/>
    <property type="project" value="InterPro"/>
</dbReference>
<dbReference type="EMBL" id="CAJHNH020001855">
    <property type="protein sequence ID" value="CAG5124711.1"/>
    <property type="molecule type" value="Genomic_DNA"/>
</dbReference>
<dbReference type="Pfam" id="PF11229">
    <property type="entry name" value="Focadhesin"/>
    <property type="match status" value="1"/>
</dbReference>
<dbReference type="InterPro" id="IPR045163">
    <property type="entry name" value="Focadhesin/RST1"/>
</dbReference>
<proteinExistence type="predicted"/>
<dbReference type="PANTHER" id="PTHR16212:SF4">
    <property type="entry name" value="FOCADHESIN"/>
    <property type="match status" value="1"/>
</dbReference>
<dbReference type="Proteomes" id="UP000678393">
    <property type="component" value="Unassembled WGS sequence"/>
</dbReference>
<evidence type="ECO:0000313" key="3">
    <source>
        <dbReference type="Proteomes" id="UP000678393"/>
    </source>
</evidence>
<protein>
    <recommendedName>
        <fullName evidence="1">Focadhesin C-terminal domain-containing protein</fullName>
    </recommendedName>
</protein>
<dbReference type="InterPro" id="IPR021392">
    <property type="entry name" value="Focadhesin_C"/>
</dbReference>
<dbReference type="AlphaFoldDB" id="A0A8S3ZCC1"/>
<reference evidence="2" key="1">
    <citation type="submission" date="2021-04" db="EMBL/GenBank/DDBJ databases">
        <authorList>
            <consortium name="Molecular Ecology Group"/>
        </authorList>
    </citation>
    <scope>NUCLEOTIDE SEQUENCE</scope>
</reference>
<keyword evidence="3" id="KW-1185">Reference proteome</keyword>
<organism evidence="2 3">
    <name type="scientific">Candidula unifasciata</name>
    <dbReference type="NCBI Taxonomy" id="100452"/>
    <lineage>
        <taxon>Eukaryota</taxon>
        <taxon>Metazoa</taxon>
        <taxon>Spiralia</taxon>
        <taxon>Lophotrochozoa</taxon>
        <taxon>Mollusca</taxon>
        <taxon>Gastropoda</taxon>
        <taxon>Heterobranchia</taxon>
        <taxon>Euthyneura</taxon>
        <taxon>Panpulmonata</taxon>
        <taxon>Eupulmonata</taxon>
        <taxon>Stylommatophora</taxon>
        <taxon>Helicina</taxon>
        <taxon>Helicoidea</taxon>
        <taxon>Geomitridae</taxon>
        <taxon>Candidula</taxon>
    </lineage>
</organism>
<comment type="caution">
    <text evidence="2">The sequence shown here is derived from an EMBL/GenBank/DDBJ whole genome shotgun (WGS) entry which is preliminary data.</text>
</comment>
<dbReference type="OrthoDB" id="6125419at2759"/>
<gene>
    <name evidence="2" type="ORF">CUNI_LOCUS10269</name>
</gene>
<name>A0A8S3ZCC1_9EUPU</name>
<accession>A0A8S3ZCC1</accession>
<sequence length="624" mass="68477">RRIHLSVLNKSKHPLCVAVTSIAGSLYASNASSIETILPVVDRLRQLHQDNPHIAGICLALGLLTFSLHKQGLKSVSQLRQELVKQWLQDVINQDVSQVERVAKLTGLLSMVGSEQTLIPIQGSSVMTGSDLNVSEVITTVMKIVVDTNDLGLQSIGAWLLGHLYLSACAVAENRSAVPANYSHLPESSILRAVIDFLLEAGRLGPESVDPRSVVAALESLKLKAVLPPLNWTALLSPFMRVNFGEKVKALSLQIAASQMASSPSATMFMSSWLTPPLFTSLQRDTQVVLHQSMPDIIRTTTPSVVKSYLEHSCLPAFTQGRDTTVQLSILQGLCAALAVDDPPAGVTLLLLEITKQLYHVLTDDFNVPLLHSMAECLAQVPDDVMDSIIVADFADASTQVKGSFVRCHLVATGRQPLSLLNYMIDASFNTDYWKHDISMWLLAHCLASFSKAEGEQSELQVRQQWLLELLGHTHSLVTGAMPLAPTAAAKTKIISYAINVVTCAILTLTFPANAELDFWGLHSHVFVSRPDSPLDTSYLAVPSLQMLYADMAKYLPVAVDILFRKPWDVVLPKIFNWLMTLLEQSEVSPIDTRISYAALMALRHGQEMRQASTWTKAAILFEY</sequence>
<evidence type="ECO:0000259" key="1">
    <source>
        <dbReference type="Pfam" id="PF11229"/>
    </source>
</evidence>
<feature type="domain" description="Focadhesin C-terminal" evidence="1">
    <location>
        <begin position="42"/>
        <end position="618"/>
    </location>
</feature>
<feature type="non-terminal residue" evidence="2">
    <location>
        <position position="1"/>
    </location>
</feature>